<dbReference type="Pfam" id="PF03184">
    <property type="entry name" value="DDE_1"/>
    <property type="match status" value="1"/>
</dbReference>
<dbReference type="AlphaFoldDB" id="A0AAV4EZG3"/>
<sequence>MDERAVSNVQKRTQKIVAMKGNHQIGAVSSAERGTNTTVVFPFNAAGHYVAPMFIFRMKRIADALKTGGPPGSHFECQEKGWMDSDLFVSWIQHFIRHVKPGETNPIFLILDGHVSHASNLKAIQSATANNIVALSLPPHCTHKLQSLDVGFFSHSRRIMTRPLNHAYANSQDLEFCHQTFCLLSIQHFPDPQALKLQSVHLESVVSGLWM</sequence>
<accession>A0AAV4EZG3</accession>
<dbReference type="EMBL" id="BMAT01004024">
    <property type="protein sequence ID" value="GFR66503.1"/>
    <property type="molecule type" value="Genomic_DNA"/>
</dbReference>
<name>A0AAV4EZG3_9GAST</name>
<dbReference type="Proteomes" id="UP000762676">
    <property type="component" value="Unassembled WGS sequence"/>
</dbReference>
<proteinExistence type="predicted"/>
<protein>
    <submittedName>
        <fullName evidence="2">Tigger transposable element-derived protein</fullName>
    </submittedName>
</protein>
<evidence type="ECO:0000259" key="1">
    <source>
        <dbReference type="Pfam" id="PF03184"/>
    </source>
</evidence>
<dbReference type="GO" id="GO:0005634">
    <property type="term" value="C:nucleus"/>
    <property type="evidence" value="ECO:0007669"/>
    <property type="project" value="TreeGrafter"/>
</dbReference>
<dbReference type="PANTHER" id="PTHR19303:SF74">
    <property type="entry name" value="POGO TRANSPOSABLE ELEMENT WITH KRAB DOMAIN"/>
    <property type="match status" value="1"/>
</dbReference>
<dbReference type="PANTHER" id="PTHR19303">
    <property type="entry name" value="TRANSPOSON"/>
    <property type="match status" value="1"/>
</dbReference>
<comment type="caution">
    <text evidence="2">The sequence shown here is derived from an EMBL/GenBank/DDBJ whole genome shotgun (WGS) entry which is preliminary data.</text>
</comment>
<reference evidence="2 3" key="1">
    <citation type="journal article" date="2021" name="Elife">
        <title>Chloroplast acquisition without the gene transfer in kleptoplastic sea slugs, Plakobranchus ocellatus.</title>
        <authorList>
            <person name="Maeda T."/>
            <person name="Takahashi S."/>
            <person name="Yoshida T."/>
            <person name="Shimamura S."/>
            <person name="Takaki Y."/>
            <person name="Nagai Y."/>
            <person name="Toyoda A."/>
            <person name="Suzuki Y."/>
            <person name="Arimoto A."/>
            <person name="Ishii H."/>
            <person name="Satoh N."/>
            <person name="Nishiyama T."/>
            <person name="Hasebe M."/>
            <person name="Maruyama T."/>
            <person name="Minagawa J."/>
            <person name="Obokata J."/>
            <person name="Shigenobu S."/>
        </authorList>
    </citation>
    <scope>NUCLEOTIDE SEQUENCE [LARGE SCALE GENOMIC DNA]</scope>
</reference>
<evidence type="ECO:0000313" key="2">
    <source>
        <dbReference type="EMBL" id="GFR66503.1"/>
    </source>
</evidence>
<dbReference type="InterPro" id="IPR004875">
    <property type="entry name" value="DDE_SF_endonuclease_dom"/>
</dbReference>
<gene>
    <name evidence="2" type="ORF">ElyMa_001971800</name>
</gene>
<keyword evidence="3" id="KW-1185">Reference proteome</keyword>
<dbReference type="InterPro" id="IPR050863">
    <property type="entry name" value="CenT-Element_Derived"/>
</dbReference>
<feature type="domain" description="DDE-1" evidence="1">
    <location>
        <begin position="44"/>
        <end position="164"/>
    </location>
</feature>
<dbReference type="GO" id="GO:0003677">
    <property type="term" value="F:DNA binding"/>
    <property type="evidence" value="ECO:0007669"/>
    <property type="project" value="TreeGrafter"/>
</dbReference>
<evidence type="ECO:0000313" key="3">
    <source>
        <dbReference type="Proteomes" id="UP000762676"/>
    </source>
</evidence>
<organism evidence="2 3">
    <name type="scientific">Elysia marginata</name>
    <dbReference type="NCBI Taxonomy" id="1093978"/>
    <lineage>
        <taxon>Eukaryota</taxon>
        <taxon>Metazoa</taxon>
        <taxon>Spiralia</taxon>
        <taxon>Lophotrochozoa</taxon>
        <taxon>Mollusca</taxon>
        <taxon>Gastropoda</taxon>
        <taxon>Heterobranchia</taxon>
        <taxon>Euthyneura</taxon>
        <taxon>Panpulmonata</taxon>
        <taxon>Sacoglossa</taxon>
        <taxon>Placobranchoidea</taxon>
        <taxon>Plakobranchidae</taxon>
        <taxon>Elysia</taxon>
    </lineage>
</organism>